<dbReference type="Gene3D" id="3.60.15.10">
    <property type="entry name" value="Ribonuclease Z/Hydroxyacylglutathione hydrolase-like"/>
    <property type="match status" value="1"/>
</dbReference>
<dbReference type="AlphaFoldDB" id="A0A1S8KMF1"/>
<dbReference type="InterPro" id="IPR042173">
    <property type="entry name" value="RNase_J_2"/>
</dbReference>
<evidence type="ECO:0000256" key="6">
    <source>
        <dbReference type="ARBA" id="ARBA00022723"/>
    </source>
</evidence>
<evidence type="ECO:0000256" key="8">
    <source>
        <dbReference type="ARBA" id="ARBA00022801"/>
    </source>
</evidence>
<dbReference type="EMBL" id="MUYF01000003">
    <property type="protein sequence ID" value="OOL80721.1"/>
    <property type="molecule type" value="Genomic_DNA"/>
</dbReference>
<dbReference type="InterPro" id="IPR055132">
    <property type="entry name" value="RNase_J_b_CASP"/>
</dbReference>
<comment type="similarity">
    <text evidence="12">Belongs to the metallo-beta-lactamase superfamily. RNA-metabolizing metallo-beta-lactamase-like family. Bacterial RNase J subfamily.</text>
</comment>
<protein>
    <recommendedName>
        <fullName evidence="12">Ribonuclease J</fullName>
        <shortName evidence="12">RNase J</shortName>
        <ecNumber evidence="12">3.1.-.-</ecNumber>
    </recommendedName>
</protein>
<proteinExistence type="inferred from homology"/>
<evidence type="ECO:0000256" key="5">
    <source>
        <dbReference type="ARBA" id="ARBA00022722"/>
    </source>
</evidence>
<dbReference type="GO" id="GO:0004521">
    <property type="term" value="F:RNA endonuclease activity"/>
    <property type="evidence" value="ECO:0007669"/>
    <property type="project" value="UniProtKB-UniRule"/>
</dbReference>
<keyword evidence="5 12" id="KW-0540">Nuclease</keyword>
<keyword evidence="4 12" id="KW-0698">rRNA processing</keyword>
<sequence>MVSNVKIIPLGGVRENSKSLYVVEVDAQIFVLDCGLMFPEGELYGIDAVIPDFTYLKQNKERIAGVFLSHGHEDAIGALPYFIDEFNVPVFGSELTIELARLQVESVIGKGNFSDYHVVDSSLAIDFGEVKVHFFQVTHTIPDAMGISIETPEGHVVYTGNFKFDQSADGPYRTNLNHISDIGKERVLALLSSSLGAESLEENAPDKRVQSVVTEIFQDAPTRIIVAAVQSNLLRIQQIINAAHATNRKVFISSSKSQDIINVAIDLGKLTLPKKDILQSISDLEKFHDDETVILETGSSGEPIKALREMATNQHPNIGIRNEDTVFIATNPSVAMEVEVAECENLIYRSGGEVVKLSNQIKASGHATPNDLQLMMNLLHPEYFIPVQGEYRVLAAHARLAHETGIPHEHIFTLSNGDVVEYKKGKMHSTGTVPADNTLVDGIGIGDVGNIVLRDRRLLSNDGIFVAVVTIDRRKQKIVAKPHIVTRGFVFVKANYDLINESTTIVEKVIQQNLKHNDFDWGSIKSEIRNELSDYLFKETKRRPIILPVIMEVNQRRWYDK</sequence>
<comment type="cofactor">
    <cofactor evidence="1">
        <name>Zn(2+)</name>
        <dbReference type="ChEBI" id="CHEBI:29105"/>
    </cofactor>
</comment>
<reference evidence="14 15" key="1">
    <citation type="submission" date="2017-01" db="EMBL/GenBank/DDBJ databases">
        <title>Complete Genome Sequence of Dolosigranulum pigrum isolated from a Patient with interstitial lung disease.</title>
        <authorList>
            <person name="Mukhopadhyay R."/>
            <person name="Joaquin J."/>
            <person name="Hogue R."/>
            <person name="Fitzgerald S."/>
            <person name="Jospin G."/>
            <person name="Eisen J.A."/>
            <person name="Chaturvedi V."/>
        </authorList>
    </citation>
    <scope>NUCLEOTIDE SEQUENCE [LARGE SCALE GENOMIC DNA]</scope>
    <source>
        <strain evidence="14 15">15S00348</strain>
    </source>
</reference>
<dbReference type="Pfam" id="PF00753">
    <property type="entry name" value="Lactamase_B"/>
    <property type="match status" value="1"/>
</dbReference>
<dbReference type="SUPFAM" id="SSF56281">
    <property type="entry name" value="Metallo-hydrolase/oxidoreductase"/>
    <property type="match status" value="1"/>
</dbReference>
<dbReference type="HAMAP" id="MF_01491">
    <property type="entry name" value="RNase_J_bact"/>
    <property type="match status" value="1"/>
</dbReference>
<dbReference type="GO" id="GO:0006364">
    <property type="term" value="P:rRNA processing"/>
    <property type="evidence" value="ECO:0007669"/>
    <property type="project" value="UniProtKB-UniRule"/>
</dbReference>
<evidence type="ECO:0000313" key="15">
    <source>
        <dbReference type="Proteomes" id="UP000190409"/>
    </source>
</evidence>
<dbReference type="GO" id="GO:0003723">
    <property type="term" value="F:RNA binding"/>
    <property type="evidence" value="ECO:0007669"/>
    <property type="project" value="UniProtKB-UniRule"/>
</dbReference>
<comment type="caution">
    <text evidence="14">The sequence shown here is derived from an EMBL/GenBank/DDBJ whole genome shotgun (WGS) entry which is preliminary data.</text>
</comment>
<evidence type="ECO:0000256" key="9">
    <source>
        <dbReference type="ARBA" id="ARBA00022833"/>
    </source>
</evidence>
<evidence type="ECO:0000256" key="11">
    <source>
        <dbReference type="ARBA" id="ARBA00022884"/>
    </source>
</evidence>
<comment type="caution">
    <text evidence="12">Lacks conserved residue(s) required for the propagation of feature annotation.</text>
</comment>
<dbReference type="GO" id="GO:0004534">
    <property type="term" value="F:5'-3' RNA exonuclease activity"/>
    <property type="evidence" value="ECO:0007669"/>
    <property type="project" value="UniProtKB-UniRule"/>
</dbReference>
<dbReference type="Pfam" id="PF07521">
    <property type="entry name" value="RMMBL"/>
    <property type="match status" value="1"/>
</dbReference>
<dbReference type="GO" id="GO:0005737">
    <property type="term" value="C:cytoplasm"/>
    <property type="evidence" value="ECO:0007669"/>
    <property type="project" value="UniProtKB-SubCell"/>
</dbReference>
<dbReference type="InterPro" id="IPR030854">
    <property type="entry name" value="RNase_J_bac"/>
</dbReference>
<dbReference type="SMART" id="SM00849">
    <property type="entry name" value="Lactamase_B"/>
    <property type="match status" value="1"/>
</dbReference>
<keyword evidence="7 12" id="KW-0255">Endonuclease</keyword>
<dbReference type="InterPro" id="IPR041636">
    <property type="entry name" value="RNase_J_C"/>
</dbReference>
<dbReference type="InterPro" id="IPR036866">
    <property type="entry name" value="RibonucZ/Hydroxyglut_hydro"/>
</dbReference>
<dbReference type="EC" id="3.1.-.-" evidence="12"/>
<evidence type="ECO:0000256" key="4">
    <source>
        <dbReference type="ARBA" id="ARBA00022552"/>
    </source>
</evidence>
<accession>A0A1S8KMF1</accession>
<dbReference type="Gene3D" id="3.40.50.10710">
    <property type="entry name" value="Metallo-hydrolase/oxidoreductase"/>
    <property type="match status" value="1"/>
</dbReference>
<keyword evidence="8 12" id="KW-0378">Hydrolase</keyword>
<dbReference type="PANTHER" id="PTHR43694">
    <property type="entry name" value="RIBONUCLEASE J"/>
    <property type="match status" value="1"/>
</dbReference>
<dbReference type="InterPro" id="IPR004613">
    <property type="entry name" value="RNase_J"/>
</dbReference>
<keyword evidence="10 12" id="KW-0269">Exonuclease</keyword>
<comment type="subunit">
    <text evidence="12">Homodimer, may be a subunit of the RNA degradosome.</text>
</comment>
<evidence type="ECO:0000313" key="14">
    <source>
        <dbReference type="EMBL" id="OOL80721.1"/>
    </source>
</evidence>
<dbReference type="Proteomes" id="UP000190409">
    <property type="component" value="Unassembled WGS sequence"/>
</dbReference>
<evidence type="ECO:0000256" key="3">
    <source>
        <dbReference type="ARBA" id="ARBA00022490"/>
    </source>
</evidence>
<gene>
    <name evidence="12" type="primary">rnj</name>
    <name evidence="14" type="ORF">BWX42_02030</name>
</gene>
<evidence type="ECO:0000256" key="2">
    <source>
        <dbReference type="ARBA" id="ARBA00004496"/>
    </source>
</evidence>
<evidence type="ECO:0000256" key="7">
    <source>
        <dbReference type="ARBA" id="ARBA00022759"/>
    </source>
</evidence>
<keyword evidence="11 12" id="KW-0694">RNA-binding</keyword>
<dbReference type="InterPro" id="IPR001279">
    <property type="entry name" value="Metallo-B-lactamas"/>
</dbReference>
<dbReference type="Gene3D" id="3.10.20.580">
    <property type="match status" value="1"/>
</dbReference>
<evidence type="ECO:0000256" key="1">
    <source>
        <dbReference type="ARBA" id="ARBA00001947"/>
    </source>
</evidence>
<comment type="subcellular location">
    <subcellularLocation>
        <location evidence="2 12">Cytoplasm</location>
    </subcellularLocation>
</comment>
<organism evidence="14 15">
    <name type="scientific">Dolosigranulum pigrum</name>
    <dbReference type="NCBI Taxonomy" id="29394"/>
    <lineage>
        <taxon>Bacteria</taxon>
        <taxon>Bacillati</taxon>
        <taxon>Bacillota</taxon>
        <taxon>Bacilli</taxon>
        <taxon>Lactobacillales</taxon>
        <taxon>Carnobacteriaceae</taxon>
        <taxon>Dolosigranulum</taxon>
    </lineage>
</organism>
<dbReference type="Pfam" id="PF17770">
    <property type="entry name" value="RNase_J_C"/>
    <property type="match status" value="1"/>
</dbReference>
<dbReference type="InterPro" id="IPR011108">
    <property type="entry name" value="RMMBL"/>
</dbReference>
<evidence type="ECO:0000256" key="10">
    <source>
        <dbReference type="ARBA" id="ARBA00022839"/>
    </source>
</evidence>
<name>A0A1S8KMF1_9LACT</name>
<keyword evidence="6" id="KW-0479">Metal-binding</keyword>
<dbReference type="CDD" id="cd07714">
    <property type="entry name" value="RNaseJ_MBL-fold"/>
    <property type="match status" value="1"/>
</dbReference>
<feature type="domain" description="Metallo-beta-lactamase" evidence="13">
    <location>
        <begin position="17"/>
        <end position="216"/>
    </location>
</feature>
<dbReference type="Pfam" id="PF22505">
    <property type="entry name" value="RNase_J_b_CASP"/>
    <property type="match status" value="1"/>
</dbReference>
<dbReference type="NCBIfam" id="TIGR00649">
    <property type="entry name" value="MG423"/>
    <property type="match status" value="1"/>
</dbReference>
<comment type="function">
    <text evidence="12">An RNase that has 5'-3' exonuclease and possibly endonuclease activity. Involved in maturation of rRNA and in some organisms also mRNA maturation and/or decay.</text>
</comment>
<evidence type="ECO:0000259" key="13">
    <source>
        <dbReference type="SMART" id="SM00849"/>
    </source>
</evidence>
<keyword evidence="3 12" id="KW-0963">Cytoplasm</keyword>
<keyword evidence="9" id="KW-0862">Zinc</keyword>
<evidence type="ECO:0000256" key="12">
    <source>
        <dbReference type="HAMAP-Rule" id="MF_01491"/>
    </source>
</evidence>
<dbReference type="PANTHER" id="PTHR43694:SF4">
    <property type="entry name" value="RIBONUCLEASE J 2"/>
    <property type="match status" value="1"/>
</dbReference>
<dbReference type="GO" id="GO:0008270">
    <property type="term" value="F:zinc ion binding"/>
    <property type="evidence" value="ECO:0007669"/>
    <property type="project" value="InterPro"/>
</dbReference>
<dbReference type="FunFam" id="3.10.20.580:FF:000001">
    <property type="entry name" value="Ribonuclease J"/>
    <property type="match status" value="1"/>
</dbReference>